<evidence type="ECO:0000313" key="2">
    <source>
        <dbReference type="Proteomes" id="UP001234811"/>
    </source>
</evidence>
<organism evidence="1 2">
    <name type="scientific">Serratia marcescens</name>
    <dbReference type="NCBI Taxonomy" id="615"/>
    <lineage>
        <taxon>Bacteria</taxon>
        <taxon>Pseudomonadati</taxon>
        <taxon>Pseudomonadota</taxon>
        <taxon>Gammaproteobacteria</taxon>
        <taxon>Enterobacterales</taxon>
        <taxon>Yersiniaceae</taxon>
        <taxon>Serratia</taxon>
    </lineage>
</organism>
<evidence type="ECO:0000313" key="1">
    <source>
        <dbReference type="EMBL" id="MDQ9559081.1"/>
    </source>
</evidence>
<protein>
    <submittedName>
        <fullName evidence="1">Uncharacterized protein</fullName>
    </submittedName>
</protein>
<dbReference type="Proteomes" id="UP001234811">
    <property type="component" value="Unassembled WGS sequence"/>
</dbReference>
<proteinExistence type="predicted"/>
<dbReference type="RefSeq" id="WP_206189465.1">
    <property type="nucleotide sequence ID" value="NZ_CP119435.1"/>
</dbReference>
<comment type="caution">
    <text evidence="1">The sequence shown here is derived from an EMBL/GenBank/DDBJ whole genome shotgun (WGS) entry which is preliminary data.</text>
</comment>
<name>A0ABD5BRX4_SERMA</name>
<gene>
    <name evidence="1" type="ORF">RF091_26675</name>
</gene>
<sequence>MEIINPEFTKFVQDLADWHEKQIDNLQLILAHPEADISLGPDLTIEAGSDKAKGIRVGIMLALNYLGKLPFSHIECEDNGDDDQ</sequence>
<accession>A0ABD5BRX4</accession>
<reference evidence="1 2" key="1">
    <citation type="submission" date="2023-07" db="EMBL/GenBank/DDBJ databases">
        <title>Pathogens genome sequencing project 196.</title>
        <authorList>
            <person name="Cao X."/>
        </authorList>
    </citation>
    <scope>NUCLEOTIDE SEQUENCE [LARGE SCALE GENOMIC DNA]</scope>
    <source>
        <strain evidence="1 2">SM41</strain>
    </source>
</reference>
<dbReference type="AlphaFoldDB" id="A0ABD5BRX4"/>
<dbReference type="EMBL" id="JAVIPQ010000459">
    <property type="protein sequence ID" value="MDQ9559081.1"/>
    <property type="molecule type" value="Genomic_DNA"/>
</dbReference>